<dbReference type="PATRIC" id="fig|298794.3.peg.7240"/>
<feature type="region of interest" description="Disordered" evidence="1">
    <location>
        <begin position="24"/>
        <end position="44"/>
    </location>
</feature>
<comment type="caution">
    <text evidence="2">The sequence shown here is derived from an EMBL/GenBank/DDBJ whole genome shotgun (WGS) entry which is preliminary data.</text>
</comment>
<keyword evidence="3" id="KW-1185">Reference proteome</keyword>
<dbReference type="Proteomes" id="UP000035955">
    <property type="component" value="Unassembled WGS sequence"/>
</dbReference>
<dbReference type="AlphaFoldDB" id="A0A0J6SVM7"/>
<name>A0A0J6SVM7_9HYPH</name>
<organism evidence="2 3">
    <name type="scientific">Methylobacterium variabile</name>
    <dbReference type="NCBI Taxonomy" id="298794"/>
    <lineage>
        <taxon>Bacteria</taxon>
        <taxon>Pseudomonadati</taxon>
        <taxon>Pseudomonadota</taxon>
        <taxon>Alphaproteobacteria</taxon>
        <taxon>Hyphomicrobiales</taxon>
        <taxon>Methylobacteriaceae</taxon>
        <taxon>Methylobacterium</taxon>
    </lineage>
</organism>
<evidence type="ECO:0000313" key="2">
    <source>
        <dbReference type="EMBL" id="KMO37764.1"/>
    </source>
</evidence>
<evidence type="ECO:0000313" key="3">
    <source>
        <dbReference type="Proteomes" id="UP000035955"/>
    </source>
</evidence>
<protein>
    <submittedName>
        <fullName evidence="2">Uncharacterized protein</fullName>
    </submittedName>
</protein>
<evidence type="ECO:0000256" key="1">
    <source>
        <dbReference type="SAM" id="MobiDB-lite"/>
    </source>
</evidence>
<gene>
    <name evidence="2" type="ORF">VQ02_12510</name>
</gene>
<proteinExistence type="predicted"/>
<dbReference type="EMBL" id="LABY01000080">
    <property type="protein sequence ID" value="KMO37764.1"/>
    <property type="molecule type" value="Genomic_DNA"/>
</dbReference>
<sequence length="63" mass="7202">MLDDVFVGLRAMAVGMSGSDFVERSRRTCRGPERGRGEHENTDLQHSRHLLTSIFARRTEERA</sequence>
<accession>A0A0J6SVM7</accession>
<reference evidence="2 3" key="1">
    <citation type="submission" date="2015-03" db="EMBL/GenBank/DDBJ databases">
        <title>Genome sequencing of Methylobacterium variabile DSM 16961.</title>
        <authorList>
            <person name="Chaudhry V."/>
            <person name="Patil P.B."/>
        </authorList>
    </citation>
    <scope>NUCLEOTIDE SEQUENCE [LARGE SCALE GENOMIC DNA]</scope>
    <source>
        <strain evidence="2 3">DSM 16961</strain>
    </source>
</reference>